<name>A0ABU3CXW2_9FLAO</name>
<reference evidence="1 2" key="1">
    <citation type="submission" date="2023-09" db="EMBL/GenBank/DDBJ databases">
        <authorList>
            <person name="Rey-Velasco X."/>
        </authorList>
    </citation>
    <scope>NUCLEOTIDE SEQUENCE [LARGE SCALE GENOMIC DNA]</scope>
    <source>
        <strain evidence="1 2">F297</strain>
    </source>
</reference>
<comment type="caution">
    <text evidence="1">The sequence shown here is derived from an EMBL/GenBank/DDBJ whole genome shotgun (WGS) entry which is preliminary data.</text>
</comment>
<dbReference type="Proteomes" id="UP001248819">
    <property type="component" value="Unassembled WGS sequence"/>
</dbReference>
<dbReference type="RefSeq" id="WP_311485352.1">
    <property type="nucleotide sequence ID" value="NZ_JAVRHP010000090.1"/>
</dbReference>
<dbReference type="EMBL" id="JAVRHP010000090">
    <property type="protein sequence ID" value="MDT0651216.1"/>
    <property type="molecule type" value="Genomic_DNA"/>
</dbReference>
<keyword evidence="2" id="KW-1185">Reference proteome</keyword>
<accession>A0ABU3CXW2</accession>
<gene>
    <name evidence="1" type="ORF">RM529_13745</name>
</gene>
<evidence type="ECO:0000313" key="2">
    <source>
        <dbReference type="Proteomes" id="UP001248819"/>
    </source>
</evidence>
<sequence length="58" mass="6907">MDWMFEDFRTDLDLLDPIIKEKALDIANQLMKQGKLTEKEAITEAIKRAEEWFYDLEG</sequence>
<protein>
    <submittedName>
        <fullName evidence="1">Uncharacterized protein</fullName>
    </submittedName>
</protein>
<proteinExistence type="predicted"/>
<evidence type="ECO:0000313" key="1">
    <source>
        <dbReference type="EMBL" id="MDT0651216.1"/>
    </source>
</evidence>
<organism evidence="1 2">
    <name type="scientific">Autumnicola edwardsiae</name>
    <dbReference type="NCBI Taxonomy" id="3075594"/>
    <lineage>
        <taxon>Bacteria</taxon>
        <taxon>Pseudomonadati</taxon>
        <taxon>Bacteroidota</taxon>
        <taxon>Flavobacteriia</taxon>
        <taxon>Flavobacteriales</taxon>
        <taxon>Flavobacteriaceae</taxon>
        <taxon>Autumnicola</taxon>
    </lineage>
</organism>